<keyword evidence="1" id="KW-0732">Signal</keyword>
<feature type="signal peptide" evidence="1">
    <location>
        <begin position="1"/>
        <end position="29"/>
    </location>
</feature>
<protein>
    <submittedName>
        <fullName evidence="2">Uncharacterized protein</fullName>
    </submittedName>
</protein>
<feature type="chain" id="PRO_5046612575" evidence="1">
    <location>
        <begin position="30"/>
        <end position="69"/>
    </location>
</feature>
<organism evidence="2 3">
    <name type="scientific">Pigmentiphaga daeguensis</name>
    <dbReference type="NCBI Taxonomy" id="414049"/>
    <lineage>
        <taxon>Bacteria</taxon>
        <taxon>Pseudomonadati</taxon>
        <taxon>Pseudomonadota</taxon>
        <taxon>Betaproteobacteria</taxon>
        <taxon>Burkholderiales</taxon>
        <taxon>Alcaligenaceae</taxon>
        <taxon>Pigmentiphaga</taxon>
    </lineage>
</organism>
<keyword evidence="3" id="KW-1185">Reference proteome</keyword>
<accession>A0ABN1BJP0</accession>
<evidence type="ECO:0000256" key="1">
    <source>
        <dbReference type="SAM" id="SignalP"/>
    </source>
</evidence>
<name>A0ABN1BJP0_9BURK</name>
<proteinExistence type="predicted"/>
<dbReference type="EMBL" id="BAAAEN010000004">
    <property type="protein sequence ID" value="GAA0499394.1"/>
    <property type="molecule type" value="Genomic_DNA"/>
</dbReference>
<dbReference type="Proteomes" id="UP001501706">
    <property type="component" value="Unassembled WGS sequence"/>
</dbReference>
<gene>
    <name evidence="2" type="ORF">GCM10009097_14760</name>
</gene>
<evidence type="ECO:0000313" key="2">
    <source>
        <dbReference type="EMBL" id="GAA0499394.1"/>
    </source>
</evidence>
<sequence>MLTSSLKSLRRLGTAVALSAFSLALPAHAQDAVTIGYAVSKTGVNAGGAGITTIPNYKLWSMRSTRLAA</sequence>
<evidence type="ECO:0000313" key="3">
    <source>
        <dbReference type="Proteomes" id="UP001501706"/>
    </source>
</evidence>
<comment type="caution">
    <text evidence="2">The sequence shown here is derived from an EMBL/GenBank/DDBJ whole genome shotgun (WGS) entry which is preliminary data.</text>
</comment>
<reference evidence="2 3" key="1">
    <citation type="journal article" date="2019" name="Int. J. Syst. Evol. Microbiol.">
        <title>The Global Catalogue of Microorganisms (GCM) 10K type strain sequencing project: providing services to taxonomists for standard genome sequencing and annotation.</title>
        <authorList>
            <consortium name="The Broad Institute Genomics Platform"/>
            <consortium name="The Broad Institute Genome Sequencing Center for Infectious Disease"/>
            <person name="Wu L."/>
            <person name="Ma J."/>
        </authorList>
    </citation>
    <scope>NUCLEOTIDE SEQUENCE [LARGE SCALE GENOMIC DNA]</scope>
    <source>
        <strain evidence="2 3">JCM 14330</strain>
    </source>
</reference>
<dbReference type="RefSeq" id="WP_243724573.1">
    <property type="nucleotide sequence ID" value="NZ_BAAAEN010000004.1"/>
</dbReference>